<dbReference type="RefSeq" id="XP_007728243.1">
    <property type="nucleotide sequence ID" value="XM_007730053.1"/>
</dbReference>
<dbReference type="InterPro" id="IPR052523">
    <property type="entry name" value="Trichothecene_AcTrans"/>
</dbReference>
<dbReference type="STRING" id="1182541.W9XN89"/>
<evidence type="ECO:0000259" key="1">
    <source>
        <dbReference type="PROSITE" id="PS51186"/>
    </source>
</evidence>
<dbReference type="EMBL" id="AMWN01000011">
    <property type="protein sequence ID" value="EXJ78795.1"/>
    <property type="molecule type" value="Genomic_DNA"/>
</dbReference>
<accession>W9XN89</accession>
<dbReference type="Gene3D" id="3.40.630.30">
    <property type="match status" value="1"/>
</dbReference>
<organism evidence="2 3">
    <name type="scientific">Capronia coronata CBS 617.96</name>
    <dbReference type="NCBI Taxonomy" id="1182541"/>
    <lineage>
        <taxon>Eukaryota</taxon>
        <taxon>Fungi</taxon>
        <taxon>Dikarya</taxon>
        <taxon>Ascomycota</taxon>
        <taxon>Pezizomycotina</taxon>
        <taxon>Eurotiomycetes</taxon>
        <taxon>Chaetothyriomycetidae</taxon>
        <taxon>Chaetothyriales</taxon>
        <taxon>Herpotrichiellaceae</taxon>
        <taxon>Capronia</taxon>
    </lineage>
</organism>
<dbReference type="GO" id="GO:0016747">
    <property type="term" value="F:acyltransferase activity, transferring groups other than amino-acyl groups"/>
    <property type="evidence" value="ECO:0007669"/>
    <property type="project" value="InterPro"/>
</dbReference>
<dbReference type="Proteomes" id="UP000019484">
    <property type="component" value="Unassembled WGS sequence"/>
</dbReference>
<dbReference type="PANTHER" id="PTHR42791:SF17">
    <property type="entry name" value="ACETYLTRANSFERASE, GNAT FAMILY FAMILY (AFU_ORTHOLOGUE AFUA_8G05690)"/>
    <property type="match status" value="1"/>
</dbReference>
<dbReference type="Pfam" id="PF00583">
    <property type="entry name" value="Acetyltransf_1"/>
    <property type="match status" value="1"/>
</dbReference>
<sequence length="236" mass="27039">MKVLVLPALIPDIEQVYDVYFDAFTHEHMASLLLGILFPGGITPEFRKAHTPATIDWWHKCSTQYTYKVIDAGNDGEIIGMILADCFFKERSEEERAWLGIPWLQGEQRERAEAVTKPLWAMREKLFGGRRYIYVHAIAIKPESQGKKAGMALILWAIELADRSDLPVYIESSPSTWKLYTRVGFEVINEKLVHSKELLGTEEDIEVPLMVRMPSSANGMSFDEWRAKGYPPFEED</sequence>
<dbReference type="OrthoDB" id="2744543at2759"/>
<dbReference type="GeneID" id="19164042"/>
<dbReference type="PROSITE" id="PS51186">
    <property type="entry name" value="GNAT"/>
    <property type="match status" value="1"/>
</dbReference>
<dbReference type="InterPro" id="IPR016181">
    <property type="entry name" value="Acyl_CoA_acyltransferase"/>
</dbReference>
<protein>
    <recommendedName>
        <fullName evidence="1">N-acetyltransferase domain-containing protein</fullName>
    </recommendedName>
</protein>
<evidence type="ECO:0000313" key="3">
    <source>
        <dbReference type="Proteomes" id="UP000019484"/>
    </source>
</evidence>
<dbReference type="SUPFAM" id="SSF55729">
    <property type="entry name" value="Acyl-CoA N-acyltransferases (Nat)"/>
    <property type="match status" value="1"/>
</dbReference>
<dbReference type="PANTHER" id="PTHR42791">
    <property type="entry name" value="GNAT FAMILY ACETYLTRANSFERASE"/>
    <property type="match status" value="1"/>
</dbReference>
<keyword evidence="3" id="KW-1185">Reference proteome</keyword>
<dbReference type="InterPro" id="IPR000182">
    <property type="entry name" value="GNAT_dom"/>
</dbReference>
<dbReference type="eggNOG" id="ENOG502SJ2E">
    <property type="taxonomic scope" value="Eukaryota"/>
</dbReference>
<name>W9XN89_9EURO</name>
<gene>
    <name evidence="2" type="ORF">A1O1_09197</name>
</gene>
<dbReference type="AlphaFoldDB" id="W9XN89"/>
<proteinExistence type="predicted"/>
<dbReference type="HOGENOM" id="CLU_060131_0_0_1"/>
<reference evidence="2 3" key="1">
    <citation type="submission" date="2013-03" db="EMBL/GenBank/DDBJ databases">
        <title>The Genome Sequence of Capronia coronata CBS 617.96.</title>
        <authorList>
            <consortium name="The Broad Institute Genomics Platform"/>
            <person name="Cuomo C."/>
            <person name="de Hoog S."/>
            <person name="Gorbushina A."/>
            <person name="Walker B."/>
            <person name="Young S.K."/>
            <person name="Zeng Q."/>
            <person name="Gargeya S."/>
            <person name="Fitzgerald M."/>
            <person name="Haas B."/>
            <person name="Abouelleil A."/>
            <person name="Allen A.W."/>
            <person name="Alvarado L."/>
            <person name="Arachchi H.M."/>
            <person name="Berlin A.M."/>
            <person name="Chapman S.B."/>
            <person name="Gainer-Dewar J."/>
            <person name="Goldberg J."/>
            <person name="Griggs A."/>
            <person name="Gujja S."/>
            <person name="Hansen M."/>
            <person name="Howarth C."/>
            <person name="Imamovic A."/>
            <person name="Ireland A."/>
            <person name="Larimer J."/>
            <person name="McCowan C."/>
            <person name="Murphy C."/>
            <person name="Pearson M."/>
            <person name="Poon T.W."/>
            <person name="Priest M."/>
            <person name="Roberts A."/>
            <person name="Saif S."/>
            <person name="Shea T."/>
            <person name="Sisk P."/>
            <person name="Sykes S."/>
            <person name="Wortman J."/>
            <person name="Nusbaum C."/>
            <person name="Birren B."/>
        </authorList>
    </citation>
    <scope>NUCLEOTIDE SEQUENCE [LARGE SCALE GENOMIC DNA]</scope>
    <source>
        <strain evidence="2 3">CBS 617.96</strain>
    </source>
</reference>
<comment type="caution">
    <text evidence="2">The sequence shown here is derived from an EMBL/GenBank/DDBJ whole genome shotgun (WGS) entry which is preliminary data.</text>
</comment>
<feature type="domain" description="N-acetyltransferase" evidence="1">
    <location>
        <begin position="3"/>
        <end position="214"/>
    </location>
</feature>
<evidence type="ECO:0000313" key="2">
    <source>
        <dbReference type="EMBL" id="EXJ78795.1"/>
    </source>
</evidence>